<dbReference type="Pfam" id="PF22936">
    <property type="entry name" value="Pol_BBD"/>
    <property type="match status" value="1"/>
</dbReference>
<accession>A0AAW2WG72</accession>
<evidence type="ECO:0000313" key="2">
    <source>
        <dbReference type="EMBL" id="KAL0438911.1"/>
    </source>
</evidence>
<comment type="caution">
    <text evidence="2">The sequence shown here is derived from an EMBL/GenBank/DDBJ whole genome shotgun (WGS) entry which is preliminary data.</text>
</comment>
<organism evidence="2">
    <name type="scientific">Sesamum latifolium</name>
    <dbReference type="NCBI Taxonomy" id="2727402"/>
    <lineage>
        <taxon>Eukaryota</taxon>
        <taxon>Viridiplantae</taxon>
        <taxon>Streptophyta</taxon>
        <taxon>Embryophyta</taxon>
        <taxon>Tracheophyta</taxon>
        <taxon>Spermatophyta</taxon>
        <taxon>Magnoliopsida</taxon>
        <taxon>eudicotyledons</taxon>
        <taxon>Gunneridae</taxon>
        <taxon>Pentapetalae</taxon>
        <taxon>asterids</taxon>
        <taxon>lamiids</taxon>
        <taxon>Lamiales</taxon>
        <taxon>Pedaliaceae</taxon>
        <taxon>Sesamum</taxon>
    </lineage>
</organism>
<gene>
    <name evidence="2" type="ORF">Slati_2374100</name>
</gene>
<evidence type="ECO:0000259" key="1">
    <source>
        <dbReference type="Pfam" id="PF22936"/>
    </source>
</evidence>
<feature type="domain" description="Retrovirus-related Pol polyprotein from transposon TNT 1-94-like beta-barrel" evidence="1">
    <location>
        <begin position="13"/>
        <end position="86"/>
    </location>
</feature>
<sequence length="117" mass="13076">MMSHGTLTINCVSNHITGDRTKFVQIDKNVPANVRFGDDTKVEIKGKVTVNLATNNGDHKNLHNVYHVTRKKNNTLSIDQLLGSGYKVKMEDKYLLLRNRGNESGSVQELDGSVKNH</sequence>
<dbReference type="InterPro" id="IPR054722">
    <property type="entry name" value="PolX-like_BBD"/>
</dbReference>
<name>A0AAW2WG72_9LAMI</name>
<proteinExistence type="predicted"/>
<reference evidence="2" key="1">
    <citation type="submission" date="2020-06" db="EMBL/GenBank/DDBJ databases">
        <authorList>
            <person name="Li T."/>
            <person name="Hu X."/>
            <person name="Zhang T."/>
            <person name="Song X."/>
            <person name="Zhang H."/>
            <person name="Dai N."/>
            <person name="Sheng W."/>
            <person name="Hou X."/>
            <person name="Wei L."/>
        </authorList>
    </citation>
    <scope>NUCLEOTIDE SEQUENCE</scope>
    <source>
        <strain evidence="2">KEN1</strain>
        <tissue evidence="2">Leaf</tissue>
    </source>
</reference>
<dbReference type="EMBL" id="JACGWN010000008">
    <property type="protein sequence ID" value="KAL0438911.1"/>
    <property type="molecule type" value="Genomic_DNA"/>
</dbReference>
<protein>
    <recommendedName>
        <fullName evidence="1">Retrovirus-related Pol polyprotein from transposon TNT 1-94-like beta-barrel domain-containing protein</fullName>
    </recommendedName>
</protein>
<dbReference type="AlphaFoldDB" id="A0AAW2WG72"/>
<reference evidence="2" key="2">
    <citation type="journal article" date="2024" name="Plant">
        <title>Genomic evolution and insights into agronomic trait innovations of Sesamum species.</title>
        <authorList>
            <person name="Miao H."/>
            <person name="Wang L."/>
            <person name="Qu L."/>
            <person name="Liu H."/>
            <person name="Sun Y."/>
            <person name="Le M."/>
            <person name="Wang Q."/>
            <person name="Wei S."/>
            <person name="Zheng Y."/>
            <person name="Lin W."/>
            <person name="Duan Y."/>
            <person name="Cao H."/>
            <person name="Xiong S."/>
            <person name="Wang X."/>
            <person name="Wei L."/>
            <person name="Li C."/>
            <person name="Ma Q."/>
            <person name="Ju M."/>
            <person name="Zhao R."/>
            <person name="Li G."/>
            <person name="Mu C."/>
            <person name="Tian Q."/>
            <person name="Mei H."/>
            <person name="Zhang T."/>
            <person name="Gao T."/>
            <person name="Zhang H."/>
        </authorList>
    </citation>
    <scope>NUCLEOTIDE SEQUENCE</scope>
    <source>
        <strain evidence="2">KEN1</strain>
    </source>
</reference>